<evidence type="ECO:0000256" key="6">
    <source>
        <dbReference type="SAM" id="MobiDB-lite"/>
    </source>
</evidence>
<feature type="region of interest" description="Disordered" evidence="6">
    <location>
        <begin position="58"/>
        <end position="79"/>
    </location>
</feature>
<dbReference type="InterPro" id="IPR027370">
    <property type="entry name" value="Znf-RING_euk"/>
</dbReference>
<name>A0AAD1XCY3_EUPCR</name>
<keyword evidence="9" id="KW-1185">Reference proteome</keyword>
<evidence type="ECO:0000256" key="4">
    <source>
        <dbReference type="PROSITE-ProRule" id="PRU00175"/>
    </source>
</evidence>
<feature type="compositionally biased region" description="Basic and acidic residues" evidence="6">
    <location>
        <begin position="70"/>
        <end position="79"/>
    </location>
</feature>
<proteinExistence type="predicted"/>
<keyword evidence="5" id="KW-0175">Coiled coil</keyword>
<dbReference type="SUPFAM" id="SSF57850">
    <property type="entry name" value="RING/U-box"/>
    <property type="match status" value="1"/>
</dbReference>
<keyword evidence="1" id="KW-0479">Metal-binding</keyword>
<accession>A0AAD1XCY3</accession>
<dbReference type="GO" id="GO:0045944">
    <property type="term" value="P:positive regulation of transcription by RNA polymerase II"/>
    <property type="evidence" value="ECO:0007669"/>
    <property type="project" value="TreeGrafter"/>
</dbReference>
<dbReference type="SMART" id="SM00184">
    <property type="entry name" value="RING"/>
    <property type="match status" value="1"/>
</dbReference>
<evidence type="ECO:0000256" key="3">
    <source>
        <dbReference type="ARBA" id="ARBA00022833"/>
    </source>
</evidence>
<dbReference type="AlphaFoldDB" id="A0AAD1XCY3"/>
<dbReference type="InterPro" id="IPR013083">
    <property type="entry name" value="Znf_RING/FYVE/PHD"/>
</dbReference>
<evidence type="ECO:0000313" key="9">
    <source>
        <dbReference type="Proteomes" id="UP001295684"/>
    </source>
</evidence>
<dbReference type="GO" id="GO:0008270">
    <property type="term" value="F:zinc ion binding"/>
    <property type="evidence" value="ECO:0007669"/>
    <property type="project" value="UniProtKB-KW"/>
</dbReference>
<dbReference type="Gene3D" id="3.30.40.10">
    <property type="entry name" value="Zinc/RING finger domain, C3HC4 (zinc finger)"/>
    <property type="match status" value="1"/>
</dbReference>
<dbReference type="Pfam" id="PF13445">
    <property type="entry name" value="zf-RING_UBOX"/>
    <property type="match status" value="1"/>
</dbReference>
<dbReference type="PANTHER" id="PTHR23041">
    <property type="entry name" value="RING FINGER DOMAIN-CONTAINING"/>
    <property type="match status" value="1"/>
</dbReference>
<dbReference type="Proteomes" id="UP001295684">
    <property type="component" value="Unassembled WGS sequence"/>
</dbReference>
<evidence type="ECO:0000259" key="7">
    <source>
        <dbReference type="PROSITE" id="PS50089"/>
    </source>
</evidence>
<feature type="coiled-coil region" evidence="5">
    <location>
        <begin position="196"/>
        <end position="255"/>
    </location>
</feature>
<feature type="domain" description="RING-type" evidence="7">
    <location>
        <begin position="89"/>
        <end position="132"/>
    </location>
</feature>
<dbReference type="EMBL" id="CAMPGE010007055">
    <property type="protein sequence ID" value="CAI2365981.1"/>
    <property type="molecule type" value="Genomic_DNA"/>
</dbReference>
<dbReference type="PROSITE" id="PS00518">
    <property type="entry name" value="ZF_RING_1"/>
    <property type="match status" value="1"/>
</dbReference>
<keyword evidence="2 4" id="KW-0863">Zinc-finger</keyword>
<gene>
    <name evidence="8" type="ORF">ECRASSUSDP1_LOCUS7250</name>
</gene>
<dbReference type="PANTHER" id="PTHR23041:SF78">
    <property type="entry name" value="E3 UBIQUITIN-PROTEIN LIGASE RNF4"/>
    <property type="match status" value="1"/>
</dbReference>
<evidence type="ECO:0000313" key="8">
    <source>
        <dbReference type="EMBL" id="CAI2365981.1"/>
    </source>
</evidence>
<evidence type="ECO:0000256" key="1">
    <source>
        <dbReference type="ARBA" id="ARBA00022723"/>
    </source>
</evidence>
<evidence type="ECO:0000256" key="5">
    <source>
        <dbReference type="SAM" id="Coils"/>
    </source>
</evidence>
<sequence length="270" mass="31908">MERDQITKMRKTWLKQRQEEIYKNEVKHELKNDESVDAEDNDVINMYAKIASRLNQKMKEKNKGANPEAHLTEEEKEETLKSKLMSQNCPICLELMTPPNNSPYVLFPCGHSFCEQCLNIKNKALRKCPFCRSAIKSKALNIILQDLIRTSKEQDVTKSSKPLTLKENVLQSNFESMEYFEILNSTETQQLRKEIMEEERAERAQKSAEIQSQINAKYSIIDKLREEERDCMERLEKVKKELNFTRDFIEQQEMEIEKLKSDKKNYDKPI</sequence>
<organism evidence="8 9">
    <name type="scientific">Euplotes crassus</name>
    <dbReference type="NCBI Taxonomy" id="5936"/>
    <lineage>
        <taxon>Eukaryota</taxon>
        <taxon>Sar</taxon>
        <taxon>Alveolata</taxon>
        <taxon>Ciliophora</taxon>
        <taxon>Intramacronucleata</taxon>
        <taxon>Spirotrichea</taxon>
        <taxon>Hypotrichia</taxon>
        <taxon>Euplotida</taxon>
        <taxon>Euplotidae</taxon>
        <taxon>Moneuplotes</taxon>
    </lineage>
</organism>
<dbReference type="InterPro" id="IPR017907">
    <property type="entry name" value="Znf_RING_CS"/>
</dbReference>
<dbReference type="PROSITE" id="PS50089">
    <property type="entry name" value="ZF_RING_2"/>
    <property type="match status" value="1"/>
</dbReference>
<comment type="caution">
    <text evidence="8">The sequence shown here is derived from an EMBL/GenBank/DDBJ whole genome shotgun (WGS) entry which is preliminary data.</text>
</comment>
<protein>
    <recommendedName>
        <fullName evidence="7">RING-type domain-containing protein</fullName>
    </recommendedName>
</protein>
<dbReference type="InterPro" id="IPR001841">
    <property type="entry name" value="Znf_RING"/>
</dbReference>
<evidence type="ECO:0000256" key="2">
    <source>
        <dbReference type="ARBA" id="ARBA00022771"/>
    </source>
</evidence>
<reference evidence="8" key="1">
    <citation type="submission" date="2023-07" db="EMBL/GenBank/DDBJ databases">
        <authorList>
            <consortium name="AG Swart"/>
            <person name="Singh M."/>
            <person name="Singh A."/>
            <person name="Seah K."/>
            <person name="Emmerich C."/>
        </authorList>
    </citation>
    <scope>NUCLEOTIDE SEQUENCE</scope>
    <source>
        <strain evidence="8">DP1</strain>
    </source>
</reference>
<dbReference type="InterPro" id="IPR047134">
    <property type="entry name" value="RNF4"/>
</dbReference>
<keyword evidence="3" id="KW-0862">Zinc</keyword>